<organism evidence="1 2">
    <name type="scientific">Oryzias melastigma</name>
    <name type="common">Marine medaka</name>
    <dbReference type="NCBI Taxonomy" id="30732"/>
    <lineage>
        <taxon>Eukaryota</taxon>
        <taxon>Metazoa</taxon>
        <taxon>Chordata</taxon>
        <taxon>Craniata</taxon>
        <taxon>Vertebrata</taxon>
        <taxon>Euteleostomi</taxon>
        <taxon>Actinopterygii</taxon>
        <taxon>Neopterygii</taxon>
        <taxon>Teleostei</taxon>
        <taxon>Neoteleostei</taxon>
        <taxon>Acanthomorphata</taxon>
        <taxon>Ovalentaria</taxon>
        <taxon>Atherinomorphae</taxon>
        <taxon>Beloniformes</taxon>
        <taxon>Adrianichthyidae</taxon>
        <taxon>Oryziinae</taxon>
        <taxon>Oryzias</taxon>
    </lineage>
</organism>
<comment type="caution">
    <text evidence="1">The sequence shown here is derived from an EMBL/GenBank/DDBJ whole genome shotgun (WGS) entry which is preliminary data.</text>
</comment>
<sequence>MSAFKVLRVILDAENSQRLLFEDGFPGSVDEVIQEVKRQCNLNYTFRLQFMDEHFDNAFINLTRVEELSDKGTIKVIPTVNAQCDVPSLCHSVVQLPLSPPSLSVSSGSIDTDILSSSNLPSSRARWPVNFPVPQFSYDSELKLQNGNAAYKEDGTTLILDLKLKSNILETLVQEIIKYKLYCSGKELNAVAKALVSKHPCLYEKGSFTGYGGWKVSLVNKLAMYRTRLRKLGCTEVTINSLKNKPEGKTTPAASIKKPRRSEVNYCPPHPIGESDTSLERLRVELLDDVTRTNREIVKRKMEETFSYRRQEVITKEPMVQDFKTRWPAFFHMCEINAEFKRITTMLLQSRFLSQLDIHTDKMIKLFKKRGGVIGTKLKHILENIEKARTENTEVLRKLILEGLCIYLQEDPAHLFREYEWRAGWCHQMWKMNLSDREQSENALRGGNPTRFSLTGLMNLHQRCSPKANPEV</sequence>
<dbReference type="PANTHER" id="PTHR31025:SF27">
    <property type="entry name" value="SI:CH211-193K19.2-RELATED"/>
    <property type="match status" value="1"/>
</dbReference>
<protein>
    <recommendedName>
        <fullName evidence="3">PB1 domain-containing protein</fullName>
    </recommendedName>
</protein>
<evidence type="ECO:0008006" key="3">
    <source>
        <dbReference type="Google" id="ProtNLM"/>
    </source>
</evidence>
<accession>A0A834BPZ4</accession>
<reference evidence="1" key="1">
    <citation type="journal article" name="BMC Genomics">
        <title>Long-read sequencing and de novo genome assembly of marine medaka (Oryzias melastigma).</title>
        <authorList>
            <person name="Liang P."/>
            <person name="Saqib H.S.A."/>
            <person name="Ni X."/>
            <person name="Shen Y."/>
        </authorList>
    </citation>
    <scope>NUCLEOTIDE SEQUENCE</scope>
    <source>
        <strain evidence="1">Bigg-433</strain>
    </source>
</reference>
<proteinExistence type="predicted"/>
<dbReference type="Proteomes" id="UP000646548">
    <property type="component" value="Unassembled WGS sequence"/>
</dbReference>
<gene>
    <name evidence="1" type="ORF">FQA47_005608</name>
</gene>
<name>A0A834BPZ4_ORYME</name>
<evidence type="ECO:0000313" key="1">
    <source>
        <dbReference type="EMBL" id="KAF6717478.1"/>
    </source>
</evidence>
<dbReference type="PANTHER" id="PTHR31025">
    <property type="entry name" value="SI:CH211-196P9.1-RELATED"/>
    <property type="match status" value="1"/>
</dbReference>
<dbReference type="AlphaFoldDB" id="A0A834BPZ4"/>
<dbReference type="EMBL" id="WKFB01000831">
    <property type="protein sequence ID" value="KAF6717478.1"/>
    <property type="molecule type" value="Genomic_DNA"/>
</dbReference>
<evidence type="ECO:0000313" key="2">
    <source>
        <dbReference type="Proteomes" id="UP000646548"/>
    </source>
</evidence>